<accession>A0A1A8Z3E9</accession>
<organism evidence="1 2">
    <name type="scientific">Micromonospora narathiwatensis</name>
    <dbReference type="NCBI Taxonomy" id="299146"/>
    <lineage>
        <taxon>Bacteria</taxon>
        <taxon>Bacillati</taxon>
        <taxon>Actinomycetota</taxon>
        <taxon>Actinomycetes</taxon>
        <taxon>Micromonosporales</taxon>
        <taxon>Micromonosporaceae</taxon>
        <taxon>Micromonospora</taxon>
    </lineage>
</organism>
<dbReference type="PATRIC" id="fig|299146.4.peg.358"/>
<dbReference type="AlphaFoldDB" id="A0A1A8Z3E9"/>
<name>A0A1A8Z3E9_9ACTN</name>
<dbReference type="EMBL" id="LT594324">
    <property type="protein sequence ID" value="SBT38299.1"/>
    <property type="molecule type" value="Genomic_DNA"/>
</dbReference>
<dbReference type="RefSeq" id="WP_167666501.1">
    <property type="nucleotide sequence ID" value="NZ_LT594324.1"/>
</dbReference>
<keyword evidence="2" id="KW-1185">Reference proteome</keyword>
<dbReference type="Proteomes" id="UP000198765">
    <property type="component" value="Chromosome I"/>
</dbReference>
<evidence type="ECO:0000313" key="1">
    <source>
        <dbReference type="EMBL" id="SBT38299.1"/>
    </source>
</evidence>
<gene>
    <name evidence="1" type="ORF">GA0070621_0357</name>
</gene>
<reference evidence="1 2" key="1">
    <citation type="submission" date="2016-06" db="EMBL/GenBank/DDBJ databases">
        <authorList>
            <person name="Kjaerup R.B."/>
            <person name="Dalgaard T.S."/>
            <person name="Juul-Madsen H.R."/>
        </authorList>
    </citation>
    <scope>NUCLEOTIDE SEQUENCE [LARGE SCALE GENOMIC DNA]</scope>
    <source>
        <strain evidence="1 2">DSM 45248</strain>
    </source>
</reference>
<sequence>MTEPSWLTETRAAYDTVAVDYARLIPDVVEGPLDRGMLAAFAERPDLTVEDR</sequence>
<protein>
    <submittedName>
        <fullName evidence="1">Uncharacterized protein</fullName>
    </submittedName>
</protein>
<evidence type="ECO:0000313" key="2">
    <source>
        <dbReference type="Proteomes" id="UP000198765"/>
    </source>
</evidence>
<proteinExistence type="predicted"/>